<feature type="transmembrane region" description="Helical" evidence="1">
    <location>
        <begin position="221"/>
        <end position="241"/>
    </location>
</feature>
<comment type="caution">
    <text evidence="2">The sequence shown here is derived from an EMBL/GenBank/DDBJ whole genome shotgun (WGS) entry which is preliminary data.</text>
</comment>
<dbReference type="RefSeq" id="WP_277862485.1">
    <property type="nucleotide sequence ID" value="NZ_JARRAG010000002.1"/>
</dbReference>
<name>A0ABT6FF26_9BACT</name>
<proteinExistence type="predicted"/>
<reference evidence="2 3" key="1">
    <citation type="submission" date="2023-03" db="EMBL/GenBank/DDBJ databases">
        <title>Paludisphaera mucosa sp. nov. a novel planctomycete from northern fen.</title>
        <authorList>
            <person name="Ivanova A."/>
        </authorList>
    </citation>
    <scope>NUCLEOTIDE SEQUENCE [LARGE SCALE GENOMIC DNA]</scope>
    <source>
        <strain evidence="2 3">Pla2</strain>
    </source>
</reference>
<dbReference type="GO" id="GO:0016757">
    <property type="term" value="F:glycosyltransferase activity"/>
    <property type="evidence" value="ECO:0007669"/>
    <property type="project" value="UniProtKB-KW"/>
</dbReference>
<keyword evidence="1" id="KW-0472">Membrane</keyword>
<protein>
    <submittedName>
        <fullName evidence="2">Glycosyltransferase family 39 protein</fullName>
        <ecNumber evidence="2">2.4.-.-</ecNumber>
    </submittedName>
</protein>
<gene>
    <name evidence="2" type="ORF">PZE19_20635</name>
</gene>
<keyword evidence="1" id="KW-0812">Transmembrane</keyword>
<evidence type="ECO:0000313" key="2">
    <source>
        <dbReference type="EMBL" id="MDG3006185.1"/>
    </source>
</evidence>
<organism evidence="2 3">
    <name type="scientific">Paludisphaera mucosa</name>
    <dbReference type="NCBI Taxonomy" id="3030827"/>
    <lineage>
        <taxon>Bacteria</taxon>
        <taxon>Pseudomonadati</taxon>
        <taxon>Planctomycetota</taxon>
        <taxon>Planctomycetia</taxon>
        <taxon>Isosphaerales</taxon>
        <taxon>Isosphaeraceae</taxon>
        <taxon>Paludisphaera</taxon>
    </lineage>
</organism>
<feature type="transmembrane region" description="Helical" evidence="1">
    <location>
        <begin position="191"/>
        <end position="209"/>
    </location>
</feature>
<dbReference type="Proteomes" id="UP001216907">
    <property type="component" value="Unassembled WGS sequence"/>
</dbReference>
<keyword evidence="2" id="KW-0808">Transferase</keyword>
<sequence length="412" mass="45429">MPILQGLSRPVDLTPLLDRVFDVIARRPLTVCACLGAALRIWVYLQGRSYWMDEGSLLGNLRDRAAFDFSGPLTSDQLAPPAFLAAERIVISLLGSSPYATRLIPLACGLASLVIFRALVKRLLSPSTAVLAMVLFAFSDDLTYYSNELKPYSSDVASALLITLLSLNELRDAPSSSRRAGLAILATASPWISFPAAFVVAGCGLALLLDRVRRGRRRDAAELLALAAVWAASVLVAHRISSRLLGPATSMYVFWNFAFPPFPPRSRADVAQAIGIVLETFVTPLNLTPRMLSYFFALFALVILVQGSLRLARRDAGALAMLVLPMALAFAASVVRRYPFHGRLILWLAPACFIMIAEGVQHVRRHRGFAWCVAVLAFLVVYPTWDTLHEAVPPHTREFNRHGDLRRNRFME</sequence>
<keyword evidence="2" id="KW-0328">Glycosyltransferase</keyword>
<evidence type="ECO:0000313" key="3">
    <source>
        <dbReference type="Proteomes" id="UP001216907"/>
    </source>
</evidence>
<feature type="transmembrane region" description="Helical" evidence="1">
    <location>
        <begin position="340"/>
        <end position="357"/>
    </location>
</feature>
<feature type="transmembrane region" description="Helical" evidence="1">
    <location>
        <begin position="369"/>
        <end position="385"/>
    </location>
</feature>
<dbReference type="EC" id="2.4.-.-" evidence="2"/>
<feature type="transmembrane region" description="Helical" evidence="1">
    <location>
        <begin position="291"/>
        <end position="309"/>
    </location>
</feature>
<accession>A0ABT6FF26</accession>
<evidence type="ECO:0000256" key="1">
    <source>
        <dbReference type="SAM" id="Phobius"/>
    </source>
</evidence>
<keyword evidence="3" id="KW-1185">Reference proteome</keyword>
<keyword evidence="1" id="KW-1133">Transmembrane helix</keyword>
<feature type="transmembrane region" description="Helical" evidence="1">
    <location>
        <begin position="316"/>
        <end position="334"/>
    </location>
</feature>
<dbReference type="EMBL" id="JARRAG010000002">
    <property type="protein sequence ID" value="MDG3006185.1"/>
    <property type="molecule type" value="Genomic_DNA"/>
</dbReference>